<name>A0AAV0YMT2_VICFA</name>
<evidence type="ECO:0000256" key="2">
    <source>
        <dbReference type="ARBA" id="ARBA00022692"/>
    </source>
</evidence>
<dbReference type="EMBL" id="OX451736">
    <property type="protein sequence ID" value="CAI8587301.1"/>
    <property type="molecule type" value="Genomic_DNA"/>
</dbReference>
<keyword evidence="5" id="KW-1185">Reference proteome</keyword>
<evidence type="ECO:0000256" key="3">
    <source>
        <dbReference type="ARBA" id="ARBA00023136"/>
    </source>
</evidence>
<dbReference type="AlphaFoldDB" id="A0AAV0YMT2"/>
<keyword evidence="2" id="KW-0812">Transmembrane</keyword>
<dbReference type="Proteomes" id="UP001157006">
    <property type="component" value="Chromosome 1L"/>
</dbReference>
<protein>
    <submittedName>
        <fullName evidence="4">Uncharacterized protein</fullName>
    </submittedName>
</protein>
<dbReference type="GO" id="GO:0016020">
    <property type="term" value="C:membrane"/>
    <property type="evidence" value="ECO:0007669"/>
    <property type="project" value="UniProtKB-SubCell"/>
</dbReference>
<keyword evidence="3" id="KW-0472">Membrane</keyword>
<gene>
    <name evidence="4" type="ORF">VFH_I293120</name>
</gene>
<organism evidence="4 5">
    <name type="scientific">Vicia faba</name>
    <name type="common">Broad bean</name>
    <name type="synonym">Faba vulgaris</name>
    <dbReference type="NCBI Taxonomy" id="3906"/>
    <lineage>
        <taxon>Eukaryota</taxon>
        <taxon>Viridiplantae</taxon>
        <taxon>Streptophyta</taxon>
        <taxon>Embryophyta</taxon>
        <taxon>Tracheophyta</taxon>
        <taxon>Spermatophyta</taxon>
        <taxon>Magnoliopsida</taxon>
        <taxon>eudicotyledons</taxon>
        <taxon>Gunneridae</taxon>
        <taxon>Pentapetalae</taxon>
        <taxon>rosids</taxon>
        <taxon>fabids</taxon>
        <taxon>Fabales</taxon>
        <taxon>Fabaceae</taxon>
        <taxon>Papilionoideae</taxon>
        <taxon>50 kb inversion clade</taxon>
        <taxon>NPAAA clade</taxon>
        <taxon>Hologalegina</taxon>
        <taxon>IRL clade</taxon>
        <taxon>Fabeae</taxon>
        <taxon>Vicia</taxon>
    </lineage>
</organism>
<dbReference type="InterPro" id="IPR023395">
    <property type="entry name" value="MCP_dom_sf"/>
</dbReference>
<comment type="subcellular location">
    <subcellularLocation>
        <location evidence="1">Membrane</location>
    </subcellularLocation>
</comment>
<sequence length="200" mass="22809">MAAQSSSSSKSQVSKNVSHDRFFVWREFVWGAVAVYVPCEVIKQRMQVQGTITSWTSTAIKNGIEIKLGAEIYDYYKGMFHAGYSIWRTQGLKGLVQEYLDRLQLNSEKTTDCLDSVNSTNQVKDIDMNENTDSSVEESVMSVMEKVLQKRSLRMRNMQRSWQESPEGKKMVEFRKSLPSCKGKEGLLQDIACNQISKPL</sequence>
<accession>A0AAV0YMT2</accession>
<reference evidence="4 5" key="1">
    <citation type="submission" date="2023-01" db="EMBL/GenBank/DDBJ databases">
        <authorList>
            <person name="Kreplak J."/>
        </authorList>
    </citation>
    <scope>NUCLEOTIDE SEQUENCE [LARGE SCALE GENOMIC DNA]</scope>
</reference>
<evidence type="ECO:0000256" key="1">
    <source>
        <dbReference type="ARBA" id="ARBA00004370"/>
    </source>
</evidence>
<evidence type="ECO:0000313" key="5">
    <source>
        <dbReference type="Proteomes" id="UP001157006"/>
    </source>
</evidence>
<dbReference type="SUPFAM" id="SSF103506">
    <property type="entry name" value="Mitochondrial carrier"/>
    <property type="match status" value="1"/>
</dbReference>
<proteinExistence type="predicted"/>
<evidence type="ECO:0000313" key="4">
    <source>
        <dbReference type="EMBL" id="CAI8587301.1"/>
    </source>
</evidence>
<dbReference type="Gene3D" id="1.50.40.10">
    <property type="entry name" value="Mitochondrial carrier domain"/>
    <property type="match status" value="1"/>
</dbReference>